<keyword evidence="4" id="KW-1185">Reference proteome</keyword>
<feature type="coiled-coil region" evidence="1">
    <location>
        <begin position="190"/>
        <end position="227"/>
    </location>
</feature>
<feature type="region of interest" description="Disordered" evidence="2">
    <location>
        <begin position="98"/>
        <end position="127"/>
    </location>
</feature>
<gene>
    <name evidence="3" type="ORF">ECRASSUSDP1_LOCUS5820</name>
</gene>
<dbReference type="PANTHER" id="PTHR38019">
    <property type="entry name" value="KDA ANTIGEN P200, PUTATIVE-RELATED"/>
    <property type="match status" value="1"/>
</dbReference>
<dbReference type="AlphaFoldDB" id="A0AAD1UC08"/>
<comment type="caution">
    <text evidence="3">The sequence shown here is derived from an EMBL/GenBank/DDBJ whole genome shotgun (WGS) entry which is preliminary data.</text>
</comment>
<dbReference type="EMBL" id="CAMPGE010005630">
    <property type="protein sequence ID" value="CAI2364477.1"/>
    <property type="molecule type" value="Genomic_DNA"/>
</dbReference>
<reference evidence="3" key="1">
    <citation type="submission" date="2023-07" db="EMBL/GenBank/DDBJ databases">
        <authorList>
            <consortium name="AG Swart"/>
            <person name="Singh M."/>
            <person name="Singh A."/>
            <person name="Seah K."/>
            <person name="Emmerich C."/>
        </authorList>
    </citation>
    <scope>NUCLEOTIDE SEQUENCE</scope>
    <source>
        <strain evidence="3">DP1</strain>
    </source>
</reference>
<name>A0AAD1UC08_EUPCR</name>
<accession>A0AAD1UC08</accession>
<evidence type="ECO:0000313" key="4">
    <source>
        <dbReference type="Proteomes" id="UP001295684"/>
    </source>
</evidence>
<evidence type="ECO:0000256" key="2">
    <source>
        <dbReference type="SAM" id="MobiDB-lite"/>
    </source>
</evidence>
<proteinExistence type="predicted"/>
<evidence type="ECO:0000256" key="1">
    <source>
        <dbReference type="SAM" id="Coils"/>
    </source>
</evidence>
<evidence type="ECO:0000313" key="3">
    <source>
        <dbReference type="EMBL" id="CAI2364477.1"/>
    </source>
</evidence>
<organism evidence="3 4">
    <name type="scientific">Euplotes crassus</name>
    <dbReference type="NCBI Taxonomy" id="5936"/>
    <lineage>
        <taxon>Eukaryota</taxon>
        <taxon>Sar</taxon>
        <taxon>Alveolata</taxon>
        <taxon>Ciliophora</taxon>
        <taxon>Intramacronucleata</taxon>
        <taxon>Spirotrichea</taxon>
        <taxon>Hypotrichia</taxon>
        <taxon>Euplotida</taxon>
        <taxon>Euplotidae</taxon>
        <taxon>Moneuplotes</taxon>
    </lineage>
</organism>
<feature type="compositionally biased region" description="Polar residues" evidence="2">
    <location>
        <begin position="103"/>
        <end position="118"/>
    </location>
</feature>
<dbReference type="PANTHER" id="PTHR38019:SF1">
    <property type="entry name" value="N-ACETYLTRANSFERASE DOMAIN-CONTAINING PROTEIN"/>
    <property type="match status" value="1"/>
</dbReference>
<keyword evidence="1" id="KW-0175">Coiled coil</keyword>
<dbReference type="Proteomes" id="UP001295684">
    <property type="component" value="Unassembled WGS sequence"/>
</dbReference>
<feature type="coiled-coil region" evidence="1">
    <location>
        <begin position="251"/>
        <end position="300"/>
    </location>
</feature>
<sequence>MEDTDSSEFKATNNIRDISSFKQLRRVNLDLESPRLEQACFKLGIKPEELLLKEKSEFENKKLQKDVIDLRYKHFMARLIDTINRVLKERREIILKERKKQKAGTSSHSGKYSPNYSPNLVHKRRSGSVEMSKPNEDLMMSTQPILNRFGLPELKVSQSIQRVREKKTKIFLMDDNKGKKRVEQYQKKWKDAQKQKNKILKSHVDKIQQKEKKRLESLQKYQQIEKAHQRRARQDHKKYIERCKLKEINRKEKEKERYLKLKRQEEEFKEKRDQIVTMKKEKEIEEIERSEKLLSEIVDKMNSSVQKEKSLLESTKKKAKKFNDIATDRFIHHKKKETLTNKQKKEKLLRQELKKLKKINNLHKSCTDLWDSIKKKHNEKFEHIKSNRAKVGKMKKKRINQLVRNKNKSQEVISEHMRKVQHDIMLKQELRKLREQDIQLTIERNKRLVDIKKEEIIEKNLKSSQVIQDVKNASQVIQKKIVENNVKELTRKRQTFMT</sequence>
<protein>
    <submittedName>
        <fullName evidence="3">Uncharacterized protein</fullName>
    </submittedName>
</protein>